<keyword evidence="1" id="KW-0732">Signal</keyword>
<keyword evidence="3" id="KW-1185">Reference proteome</keyword>
<protein>
    <submittedName>
        <fullName evidence="2">Uncharacterized protein</fullName>
    </submittedName>
</protein>
<organism evidence="2 3">
    <name type="scientific">Haliscomenobacter hydrossis (strain ATCC 27775 / DSM 1100 / LMG 10767 / O)</name>
    <dbReference type="NCBI Taxonomy" id="760192"/>
    <lineage>
        <taxon>Bacteria</taxon>
        <taxon>Pseudomonadati</taxon>
        <taxon>Bacteroidota</taxon>
        <taxon>Saprospiria</taxon>
        <taxon>Saprospirales</taxon>
        <taxon>Haliscomenobacteraceae</taxon>
        <taxon>Haliscomenobacter</taxon>
    </lineage>
</organism>
<dbReference type="AlphaFoldDB" id="F4KY46"/>
<dbReference type="STRING" id="760192.Halhy_5848"/>
<dbReference type="KEGG" id="hhy:Halhy_5848"/>
<reference evidence="2 3" key="1">
    <citation type="journal article" date="2011" name="Stand. Genomic Sci.">
        <title>Complete genome sequence of Haliscomenobacter hydrossis type strain (O).</title>
        <authorList>
            <consortium name="US DOE Joint Genome Institute (JGI-PGF)"/>
            <person name="Daligault H."/>
            <person name="Lapidus A."/>
            <person name="Zeytun A."/>
            <person name="Nolan M."/>
            <person name="Lucas S."/>
            <person name="Del Rio T.G."/>
            <person name="Tice H."/>
            <person name="Cheng J.F."/>
            <person name="Tapia R."/>
            <person name="Han C."/>
            <person name="Goodwin L."/>
            <person name="Pitluck S."/>
            <person name="Liolios K."/>
            <person name="Pagani I."/>
            <person name="Ivanova N."/>
            <person name="Huntemann M."/>
            <person name="Mavromatis K."/>
            <person name="Mikhailova N."/>
            <person name="Pati A."/>
            <person name="Chen A."/>
            <person name="Palaniappan K."/>
            <person name="Land M."/>
            <person name="Hauser L."/>
            <person name="Brambilla E.M."/>
            <person name="Rohde M."/>
            <person name="Verbarg S."/>
            <person name="Goker M."/>
            <person name="Bristow J."/>
            <person name="Eisen J.A."/>
            <person name="Markowitz V."/>
            <person name="Hugenholtz P."/>
            <person name="Kyrpides N.C."/>
            <person name="Klenk H.P."/>
            <person name="Woyke T."/>
        </authorList>
    </citation>
    <scope>NUCLEOTIDE SEQUENCE [LARGE SCALE GENOMIC DNA]</scope>
    <source>
        <strain evidence="3">ATCC 27775 / DSM 1100 / LMG 10767 / O</strain>
    </source>
</reference>
<feature type="signal peptide" evidence="1">
    <location>
        <begin position="1"/>
        <end position="20"/>
    </location>
</feature>
<dbReference type="EMBL" id="CP002691">
    <property type="protein sequence ID" value="AEE53671.1"/>
    <property type="molecule type" value="Genomic_DNA"/>
</dbReference>
<dbReference type="OrthoDB" id="1495881at2"/>
<evidence type="ECO:0000256" key="1">
    <source>
        <dbReference type="SAM" id="SignalP"/>
    </source>
</evidence>
<reference key="2">
    <citation type="submission" date="2011-04" db="EMBL/GenBank/DDBJ databases">
        <title>Complete sequence of chromosome of Haliscomenobacter hydrossis DSM 1100.</title>
        <authorList>
            <consortium name="US DOE Joint Genome Institute (JGI-PGF)"/>
            <person name="Lucas S."/>
            <person name="Han J."/>
            <person name="Lapidus A."/>
            <person name="Bruce D."/>
            <person name="Goodwin L."/>
            <person name="Pitluck S."/>
            <person name="Peters L."/>
            <person name="Kyrpides N."/>
            <person name="Mavromatis K."/>
            <person name="Ivanova N."/>
            <person name="Ovchinnikova G."/>
            <person name="Pagani I."/>
            <person name="Daligault H."/>
            <person name="Detter J.C."/>
            <person name="Han C."/>
            <person name="Land M."/>
            <person name="Hauser L."/>
            <person name="Markowitz V."/>
            <person name="Cheng J.-F."/>
            <person name="Hugenholtz P."/>
            <person name="Woyke T."/>
            <person name="Wu D."/>
            <person name="Verbarg S."/>
            <person name="Frueling A."/>
            <person name="Brambilla E."/>
            <person name="Klenk H.-P."/>
            <person name="Eisen J.A."/>
        </authorList>
    </citation>
    <scope>NUCLEOTIDE SEQUENCE</scope>
    <source>
        <strain>DSM 1100</strain>
    </source>
</reference>
<dbReference type="Proteomes" id="UP000008461">
    <property type="component" value="Chromosome"/>
</dbReference>
<evidence type="ECO:0000313" key="2">
    <source>
        <dbReference type="EMBL" id="AEE53671.1"/>
    </source>
</evidence>
<evidence type="ECO:0000313" key="3">
    <source>
        <dbReference type="Proteomes" id="UP000008461"/>
    </source>
</evidence>
<feature type="chain" id="PRO_5003310400" evidence="1">
    <location>
        <begin position="21"/>
        <end position="195"/>
    </location>
</feature>
<name>F4KY46_HALH1</name>
<dbReference type="RefSeq" id="WP_013768199.1">
    <property type="nucleotide sequence ID" value="NC_015510.1"/>
</dbReference>
<dbReference type="eggNOG" id="ENOG50333G7">
    <property type="taxonomic scope" value="Bacteria"/>
</dbReference>
<sequence>MKCLSLLFTLAFGLALNAQNAMKEFIINDEVVSAAIITQLETTYKVKCVPGNYWYDRMTGAFGLKGGPCTGIGVAGLNIGGALKPTASGGGTGVFINGRDLHPQDVAGFQTFMQVIPGRYWMDAYGNFGSENVAYALGNVFQLYQARFGKGEKSSYYKTHNHWSGEKTRFGGDGSFMYYSSKKTDGTTYEYFSDH</sequence>
<accession>F4KY46</accession>
<gene>
    <name evidence="2" type="ordered locus">Halhy_5848</name>
</gene>
<proteinExistence type="predicted"/>
<dbReference type="HOGENOM" id="CLU_1394631_0_0_10"/>